<dbReference type="AlphaFoldDB" id="A0A8S3I142"/>
<evidence type="ECO:0000313" key="12">
    <source>
        <dbReference type="Proteomes" id="UP000681720"/>
    </source>
</evidence>
<accession>A0A8S3I142</accession>
<evidence type="ECO:0000256" key="5">
    <source>
        <dbReference type="ARBA" id="ARBA00023125"/>
    </source>
</evidence>
<evidence type="ECO:0000256" key="7">
    <source>
        <dbReference type="ARBA" id="ARBA00023170"/>
    </source>
</evidence>
<dbReference type="GO" id="GO:0003700">
    <property type="term" value="F:DNA-binding transcription factor activity"/>
    <property type="evidence" value="ECO:0007669"/>
    <property type="project" value="InterPro"/>
</dbReference>
<keyword evidence="6" id="KW-0804">Transcription</keyword>
<feature type="domain" description="Nuclear receptor" evidence="9">
    <location>
        <begin position="4"/>
        <end position="40"/>
    </location>
</feature>
<dbReference type="GO" id="GO:0008270">
    <property type="term" value="F:zinc ion binding"/>
    <property type="evidence" value="ECO:0007669"/>
    <property type="project" value="UniProtKB-KW"/>
</dbReference>
<gene>
    <name evidence="10" type="ORF">BYL167_LOCUS64124</name>
    <name evidence="11" type="ORF">GIL414_LOCUS72884</name>
</gene>
<dbReference type="InterPro" id="IPR001628">
    <property type="entry name" value="Znf_hrmn_rcpt"/>
</dbReference>
<evidence type="ECO:0000313" key="11">
    <source>
        <dbReference type="EMBL" id="CAF5190639.1"/>
    </source>
</evidence>
<keyword evidence="1" id="KW-0479">Metal-binding</keyword>
<keyword evidence="2" id="KW-0863">Zinc-finger</keyword>
<evidence type="ECO:0000256" key="6">
    <source>
        <dbReference type="ARBA" id="ARBA00023163"/>
    </source>
</evidence>
<dbReference type="EMBL" id="CAJOBH010238109">
    <property type="protein sequence ID" value="CAF5099095.1"/>
    <property type="molecule type" value="Genomic_DNA"/>
</dbReference>
<keyword evidence="7" id="KW-0675">Receptor</keyword>
<evidence type="ECO:0000313" key="10">
    <source>
        <dbReference type="EMBL" id="CAF5099095.1"/>
    </source>
</evidence>
<evidence type="ECO:0000256" key="8">
    <source>
        <dbReference type="ARBA" id="ARBA00023242"/>
    </source>
</evidence>
<dbReference type="SUPFAM" id="SSF57716">
    <property type="entry name" value="Glucocorticoid receptor-like (DNA-binding domain)"/>
    <property type="match status" value="1"/>
</dbReference>
<dbReference type="GO" id="GO:0043565">
    <property type="term" value="F:sequence-specific DNA binding"/>
    <property type="evidence" value="ECO:0007669"/>
    <property type="project" value="InterPro"/>
</dbReference>
<organism evidence="11 12">
    <name type="scientific">Rotaria magnacalcarata</name>
    <dbReference type="NCBI Taxonomy" id="392030"/>
    <lineage>
        <taxon>Eukaryota</taxon>
        <taxon>Metazoa</taxon>
        <taxon>Spiralia</taxon>
        <taxon>Gnathifera</taxon>
        <taxon>Rotifera</taxon>
        <taxon>Eurotatoria</taxon>
        <taxon>Bdelloidea</taxon>
        <taxon>Philodinida</taxon>
        <taxon>Philodinidae</taxon>
        <taxon>Rotaria</taxon>
    </lineage>
</organism>
<protein>
    <recommendedName>
        <fullName evidence="9">Nuclear receptor domain-containing protein</fullName>
    </recommendedName>
</protein>
<keyword evidence="8" id="KW-0539">Nucleus</keyword>
<dbReference type="Proteomes" id="UP000681967">
    <property type="component" value="Unassembled WGS sequence"/>
</dbReference>
<dbReference type="InterPro" id="IPR013088">
    <property type="entry name" value="Znf_NHR/GATA"/>
</dbReference>
<sequence length="108" mass="12423">TSIEQATSRCTQKSNFQITIKTRTKCSSCRLRKCFELSMKPHLIRAFNLHQQTIYNNASQAIAINQQQISMLPFQPTDLHSNNHSRFAGESWDFLSNILCISMMNTLI</sequence>
<name>A0A8S3I142_9BILA</name>
<keyword evidence="5" id="KW-0238">DNA-binding</keyword>
<keyword evidence="4" id="KW-0805">Transcription regulation</keyword>
<dbReference type="Pfam" id="PF00105">
    <property type="entry name" value="zf-C4"/>
    <property type="match status" value="1"/>
</dbReference>
<dbReference type="Gene3D" id="3.30.50.10">
    <property type="entry name" value="Erythroid Transcription Factor GATA-1, subunit A"/>
    <property type="match status" value="1"/>
</dbReference>
<keyword evidence="3" id="KW-0862">Zinc</keyword>
<evidence type="ECO:0000256" key="3">
    <source>
        <dbReference type="ARBA" id="ARBA00022833"/>
    </source>
</evidence>
<comment type="caution">
    <text evidence="11">The sequence shown here is derived from an EMBL/GenBank/DDBJ whole genome shotgun (WGS) entry which is preliminary data.</text>
</comment>
<reference evidence="11" key="1">
    <citation type="submission" date="2021-02" db="EMBL/GenBank/DDBJ databases">
        <authorList>
            <person name="Nowell W R."/>
        </authorList>
    </citation>
    <scope>NUCLEOTIDE SEQUENCE</scope>
</reference>
<evidence type="ECO:0000256" key="4">
    <source>
        <dbReference type="ARBA" id="ARBA00023015"/>
    </source>
</evidence>
<feature type="non-terminal residue" evidence="11">
    <location>
        <position position="1"/>
    </location>
</feature>
<dbReference type="EMBL" id="CAJOBJ010337400">
    <property type="protein sequence ID" value="CAF5190639.1"/>
    <property type="molecule type" value="Genomic_DNA"/>
</dbReference>
<evidence type="ECO:0000256" key="1">
    <source>
        <dbReference type="ARBA" id="ARBA00022723"/>
    </source>
</evidence>
<proteinExistence type="predicted"/>
<evidence type="ECO:0000256" key="2">
    <source>
        <dbReference type="ARBA" id="ARBA00022771"/>
    </source>
</evidence>
<dbReference type="Proteomes" id="UP000681720">
    <property type="component" value="Unassembled WGS sequence"/>
</dbReference>
<evidence type="ECO:0000259" key="9">
    <source>
        <dbReference type="Pfam" id="PF00105"/>
    </source>
</evidence>